<sequence length="402" mass="47233">MEFLATTFCFVTLNCQTPSNPEDSLRRYVFPSDLVLQIRKTWQSYVQERKNNSSLSVTPSSRLFDDFGTTIMTLTVSMEDMELFPKDSHLNTKPQSGHMDMNSFIQMHSSLDRLWWSRLVISVRGYVINYVQHDDEVLFHSDDAFISIHRFLAEEMSDKKLGEQFVADLNAIVTYPLINETLLALSSSKETQNPFFDKQVEQSFTRVFGRPNDATYRVANGQKYAYIVFMRVLCILQERWKAERKSRKSIRFETDPEWQPDDRVVLFQEFYQGNRTWVLLDFDRYILSQWRPRGSEVIFGARFVEKKMRSGMQLCAWCGMIEQQRNQFTHFTEDKVLGFSRDCTVVQTIPTVSWWGSTWTSSGRSPLNEVEISNNKWRNINGLLDLRQMSGMEVYILEQIIR</sequence>
<dbReference type="InterPro" id="IPR058430">
    <property type="entry name" value="DUF8117"/>
</dbReference>
<evidence type="ECO:0000313" key="3">
    <source>
        <dbReference type="Proteomes" id="UP001303046"/>
    </source>
</evidence>
<proteinExistence type="predicted"/>
<feature type="domain" description="DUF8117" evidence="1">
    <location>
        <begin position="112"/>
        <end position="241"/>
    </location>
</feature>
<comment type="caution">
    <text evidence="2">The sequence shown here is derived from an EMBL/GenBank/DDBJ whole genome shotgun (WGS) entry which is preliminary data.</text>
</comment>
<dbReference type="Proteomes" id="UP001303046">
    <property type="component" value="Unassembled WGS sequence"/>
</dbReference>
<protein>
    <recommendedName>
        <fullName evidence="1">DUF8117 domain-containing protein</fullName>
    </recommendedName>
</protein>
<evidence type="ECO:0000313" key="2">
    <source>
        <dbReference type="EMBL" id="KAK6759371.1"/>
    </source>
</evidence>
<reference evidence="2 3" key="1">
    <citation type="submission" date="2023-08" db="EMBL/GenBank/DDBJ databases">
        <title>A Necator americanus chromosomal reference genome.</title>
        <authorList>
            <person name="Ilik V."/>
            <person name="Petrzelkova K.J."/>
            <person name="Pardy F."/>
            <person name="Fuh T."/>
            <person name="Niatou-Singa F.S."/>
            <person name="Gouil Q."/>
            <person name="Baker L."/>
            <person name="Ritchie M.E."/>
            <person name="Jex A.R."/>
            <person name="Gazzola D."/>
            <person name="Li H."/>
            <person name="Toshio Fujiwara R."/>
            <person name="Zhan B."/>
            <person name="Aroian R.V."/>
            <person name="Pafco B."/>
            <person name="Schwarz E.M."/>
        </authorList>
    </citation>
    <scope>NUCLEOTIDE SEQUENCE [LARGE SCALE GENOMIC DNA]</scope>
    <source>
        <strain evidence="2 3">Aroian</strain>
        <tissue evidence="2">Whole animal</tissue>
    </source>
</reference>
<organism evidence="2 3">
    <name type="scientific">Necator americanus</name>
    <name type="common">Human hookworm</name>
    <dbReference type="NCBI Taxonomy" id="51031"/>
    <lineage>
        <taxon>Eukaryota</taxon>
        <taxon>Metazoa</taxon>
        <taxon>Ecdysozoa</taxon>
        <taxon>Nematoda</taxon>
        <taxon>Chromadorea</taxon>
        <taxon>Rhabditida</taxon>
        <taxon>Rhabditina</taxon>
        <taxon>Rhabditomorpha</taxon>
        <taxon>Strongyloidea</taxon>
        <taxon>Ancylostomatidae</taxon>
        <taxon>Bunostominae</taxon>
        <taxon>Necator</taxon>
    </lineage>
</organism>
<keyword evidence="3" id="KW-1185">Reference proteome</keyword>
<evidence type="ECO:0000259" key="1">
    <source>
        <dbReference type="Pfam" id="PF26431"/>
    </source>
</evidence>
<name>A0ABR1EC87_NECAM</name>
<gene>
    <name evidence="2" type="primary">Necator_chrX.g21301</name>
    <name evidence="2" type="ORF">RB195_021140</name>
</gene>
<dbReference type="EMBL" id="JAVFWL010000006">
    <property type="protein sequence ID" value="KAK6759371.1"/>
    <property type="molecule type" value="Genomic_DNA"/>
</dbReference>
<accession>A0ABR1EC87</accession>
<dbReference type="Pfam" id="PF26431">
    <property type="entry name" value="DUF8117"/>
    <property type="match status" value="1"/>
</dbReference>